<name>A0A1N6EWL8_9RHOB</name>
<feature type="domain" description="DUF883" evidence="1">
    <location>
        <begin position="81"/>
        <end position="109"/>
    </location>
</feature>
<dbReference type="Proteomes" id="UP000184932">
    <property type="component" value="Unassembled WGS sequence"/>
</dbReference>
<protein>
    <submittedName>
        <fullName evidence="2">Membrane-anchored ribosome-binding protein, inhibits growth in stationary phase, ElaB/YqjD/DUF883 family</fullName>
    </submittedName>
</protein>
<dbReference type="InterPro" id="IPR043605">
    <property type="entry name" value="DUF883_C"/>
</dbReference>
<keyword evidence="3" id="KW-1185">Reference proteome</keyword>
<dbReference type="Pfam" id="PF19029">
    <property type="entry name" value="DUF883_C"/>
    <property type="match status" value="1"/>
</dbReference>
<dbReference type="InterPro" id="IPR010279">
    <property type="entry name" value="YqjD/ElaB"/>
</dbReference>
<dbReference type="AlphaFoldDB" id="A0A1N6EWL8"/>
<evidence type="ECO:0000259" key="1">
    <source>
        <dbReference type="Pfam" id="PF19029"/>
    </source>
</evidence>
<dbReference type="PANTHER" id="PTHR35893">
    <property type="entry name" value="INNER MEMBRANE PROTEIN-RELATED"/>
    <property type="match status" value="1"/>
</dbReference>
<dbReference type="GO" id="GO:0043022">
    <property type="term" value="F:ribosome binding"/>
    <property type="evidence" value="ECO:0007669"/>
    <property type="project" value="InterPro"/>
</dbReference>
<dbReference type="OrthoDB" id="8373403at2"/>
<evidence type="ECO:0000313" key="2">
    <source>
        <dbReference type="EMBL" id="SIN87386.1"/>
    </source>
</evidence>
<dbReference type="STRING" id="1217970.SAMN05444002_1163"/>
<gene>
    <name evidence="2" type="ORF">SAMN05444002_1163</name>
</gene>
<accession>A0A1N6EWL8</accession>
<dbReference type="PANTHER" id="PTHR35893:SF3">
    <property type="entry name" value="INNER MEMBRANE PROTEIN"/>
    <property type="match status" value="1"/>
</dbReference>
<evidence type="ECO:0000313" key="3">
    <source>
        <dbReference type="Proteomes" id="UP000184932"/>
    </source>
</evidence>
<dbReference type="EMBL" id="FSRL01000001">
    <property type="protein sequence ID" value="SIN87386.1"/>
    <property type="molecule type" value="Genomic_DNA"/>
</dbReference>
<dbReference type="RefSeq" id="WP_074255262.1">
    <property type="nucleotide sequence ID" value="NZ_FSRL01000001.1"/>
</dbReference>
<proteinExistence type="predicted"/>
<sequence length="110" mass="11399">MAQAKTTATTTETKPADEVSAQIAALKADIASLTSAVADLGRAKSAEFQDYAKAKAAEAKAKAQEGADYMKANAEFAYGRANDFVVERPATAIGIAAAVGFLIGHFSSRK</sequence>
<reference evidence="3" key="1">
    <citation type="submission" date="2016-11" db="EMBL/GenBank/DDBJ databases">
        <authorList>
            <person name="Varghese N."/>
            <person name="Submissions S."/>
        </authorList>
    </citation>
    <scope>NUCLEOTIDE SEQUENCE [LARGE SCALE GENOMIC DNA]</scope>
    <source>
        <strain evidence="3">DSM 29440</strain>
    </source>
</reference>
<organism evidence="2 3">
    <name type="scientific">Vannielia litorea</name>
    <dbReference type="NCBI Taxonomy" id="1217970"/>
    <lineage>
        <taxon>Bacteria</taxon>
        <taxon>Pseudomonadati</taxon>
        <taxon>Pseudomonadota</taxon>
        <taxon>Alphaproteobacteria</taxon>
        <taxon>Rhodobacterales</taxon>
        <taxon>Paracoccaceae</taxon>
        <taxon>Vannielia</taxon>
    </lineage>
</organism>